<feature type="domain" description="C2H2-type" evidence="7">
    <location>
        <begin position="227"/>
        <end position="254"/>
    </location>
</feature>
<dbReference type="AlphaFoldDB" id="A0A7I8VTT6"/>
<reference evidence="9 10" key="1">
    <citation type="submission" date="2020-08" db="EMBL/GenBank/DDBJ databases">
        <authorList>
            <person name="Hejnol A."/>
        </authorList>
    </citation>
    <scope>NUCLEOTIDE SEQUENCE [LARGE SCALE GENOMIC DNA]</scope>
</reference>
<evidence type="ECO:0000313" key="10">
    <source>
        <dbReference type="Proteomes" id="UP000549394"/>
    </source>
</evidence>
<evidence type="ECO:0000256" key="6">
    <source>
        <dbReference type="PROSITE-ProRule" id="PRU00042"/>
    </source>
</evidence>
<dbReference type="InterPro" id="IPR050331">
    <property type="entry name" value="Zinc_finger"/>
</dbReference>
<dbReference type="GO" id="GO:0022008">
    <property type="term" value="P:neurogenesis"/>
    <property type="evidence" value="ECO:0007669"/>
    <property type="project" value="TreeGrafter"/>
</dbReference>
<keyword evidence="1" id="KW-0479">Metal-binding</keyword>
<accession>A0A7I8VTT6</accession>
<protein>
    <submittedName>
        <fullName evidence="9">DgyrCDS8352</fullName>
    </submittedName>
</protein>
<dbReference type="Gene3D" id="3.30.160.60">
    <property type="entry name" value="Classic Zinc Finger"/>
    <property type="match status" value="3"/>
</dbReference>
<dbReference type="GO" id="GO:0005634">
    <property type="term" value="C:nucleus"/>
    <property type="evidence" value="ECO:0007669"/>
    <property type="project" value="TreeGrafter"/>
</dbReference>
<evidence type="ECO:0000259" key="7">
    <source>
        <dbReference type="PROSITE" id="PS50157"/>
    </source>
</evidence>
<dbReference type="Pfam" id="PF00096">
    <property type="entry name" value="zf-C2H2"/>
    <property type="match status" value="2"/>
</dbReference>
<dbReference type="InterPro" id="IPR046341">
    <property type="entry name" value="SET_dom_sf"/>
</dbReference>
<gene>
    <name evidence="9" type="ORF">DGYR_LOCUS7949</name>
</gene>
<evidence type="ECO:0000259" key="8">
    <source>
        <dbReference type="PROSITE" id="PS50280"/>
    </source>
</evidence>
<dbReference type="SUPFAM" id="SSF57667">
    <property type="entry name" value="beta-beta-alpha zinc fingers"/>
    <property type="match status" value="2"/>
</dbReference>
<evidence type="ECO:0000313" key="9">
    <source>
        <dbReference type="EMBL" id="CAD5119757.1"/>
    </source>
</evidence>
<keyword evidence="10" id="KW-1185">Reference proteome</keyword>
<dbReference type="PROSITE" id="PS50157">
    <property type="entry name" value="ZINC_FINGER_C2H2_2"/>
    <property type="match status" value="3"/>
</dbReference>
<dbReference type="SUPFAM" id="SSF82199">
    <property type="entry name" value="SET domain"/>
    <property type="match status" value="1"/>
</dbReference>
<feature type="domain" description="C2H2-type" evidence="7">
    <location>
        <begin position="255"/>
        <end position="282"/>
    </location>
</feature>
<keyword evidence="4" id="KW-0805">Transcription regulation</keyword>
<dbReference type="PANTHER" id="PTHR16515">
    <property type="entry name" value="PR DOMAIN ZINC FINGER PROTEIN"/>
    <property type="match status" value="1"/>
</dbReference>
<dbReference type="Gene3D" id="2.170.270.10">
    <property type="entry name" value="SET domain"/>
    <property type="match status" value="1"/>
</dbReference>
<dbReference type="FunFam" id="3.30.160.60:FF:000501">
    <property type="entry name" value="PR domain zinc finger protein 12"/>
    <property type="match status" value="1"/>
</dbReference>
<evidence type="ECO:0000256" key="1">
    <source>
        <dbReference type="ARBA" id="ARBA00022723"/>
    </source>
</evidence>
<dbReference type="GO" id="GO:0008270">
    <property type="term" value="F:zinc ion binding"/>
    <property type="evidence" value="ECO:0007669"/>
    <property type="project" value="UniProtKB-KW"/>
</dbReference>
<evidence type="ECO:0000256" key="3">
    <source>
        <dbReference type="ARBA" id="ARBA00022833"/>
    </source>
</evidence>
<dbReference type="InterPro" id="IPR013087">
    <property type="entry name" value="Znf_C2H2_type"/>
</dbReference>
<evidence type="ECO:0000256" key="4">
    <source>
        <dbReference type="ARBA" id="ARBA00023015"/>
    </source>
</evidence>
<comment type="caution">
    <text evidence="9">The sequence shown here is derived from an EMBL/GenBank/DDBJ whole genome shotgun (WGS) entry which is preliminary data.</text>
</comment>
<keyword evidence="3" id="KW-0862">Zinc</keyword>
<dbReference type="EMBL" id="CAJFCJ010000011">
    <property type="protein sequence ID" value="CAD5119757.1"/>
    <property type="molecule type" value="Genomic_DNA"/>
</dbReference>
<dbReference type="Proteomes" id="UP000549394">
    <property type="component" value="Unassembled WGS sequence"/>
</dbReference>
<name>A0A7I8VTT6_9ANNE</name>
<dbReference type="InterPro" id="IPR036236">
    <property type="entry name" value="Znf_C2H2_sf"/>
</dbReference>
<dbReference type="PANTHER" id="PTHR16515:SF20">
    <property type="entry name" value="PR DOMAIN ZINC FINGER PROTEIN 12"/>
    <property type="match status" value="1"/>
</dbReference>
<dbReference type="SMART" id="SM00355">
    <property type="entry name" value="ZnF_C2H2"/>
    <property type="match status" value="3"/>
</dbReference>
<dbReference type="FunFam" id="3.30.160.60:FF:000446">
    <property type="entry name" value="Zinc finger protein"/>
    <property type="match status" value="1"/>
</dbReference>
<dbReference type="GO" id="GO:0010468">
    <property type="term" value="P:regulation of gene expression"/>
    <property type="evidence" value="ECO:0007669"/>
    <property type="project" value="TreeGrafter"/>
</dbReference>
<dbReference type="PROSITE" id="PS50280">
    <property type="entry name" value="SET"/>
    <property type="match status" value="1"/>
</dbReference>
<dbReference type="OrthoDB" id="8117402at2759"/>
<dbReference type="Pfam" id="PF21549">
    <property type="entry name" value="PRDM2_PR"/>
    <property type="match status" value="1"/>
</dbReference>
<keyword evidence="2 6" id="KW-0863">Zinc-finger</keyword>
<dbReference type="PROSITE" id="PS00028">
    <property type="entry name" value="ZINC_FINGER_C2H2_1"/>
    <property type="match status" value="3"/>
</dbReference>
<evidence type="ECO:0000256" key="2">
    <source>
        <dbReference type="ARBA" id="ARBA00022771"/>
    </source>
</evidence>
<dbReference type="FunFam" id="3.30.160.60:FF:002343">
    <property type="entry name" value="Zinc finger protein 33A"/>
    <property type="match status" value="1"/>
</dbReference>
<organism evidence="9 10">
    <name type="scientific">Dimorphilus gyrociliatus</name>
    <dbReference type="NCBI Taxonomy" id="2664684"/>
    <lineage>
        <taxon>Eukaryota</taxon>
        <taxon>Metazoa</taxon>
        <taxon>Spiralia</taxon>
        <taxon>Lophotrochozoa</taxon>
        <taxon>Annelida</taxon>
        <taxon>Polychaeta</taxon>
        <taxon>Polychaeta incertae sedis</taxon>
        <taxon>Dinophilidae</taxon>
        <taxon>Dimorphilus</taxon>
    </lineage>
</organism>
<dbReference type="InterPro" id="IPR001214">
    <property type="entry name" value="SET_dom"/>
</dbReference>
<keyword evidence="5" id="KW-0804">Transcription</keyword>
<evidence type="ECO:0000256" key="5">
    <source>
        <dbReference type="ARBA" id="ARBA00023163"/>
    </source>
</evidence>
<proteinExistence type="predicted"/>
<feature type="domain" description="SET" evidence="8">
    <location>
        <begin position="78"/>
        <end position="194"/>
    </location>
</feature>
<feature type="domain" description="C2H2-type" evidence="7">
    <location>
        <begin position="283"/>
        <end position="310"/>
    </location>
</feature>
<sequence length="317" mass="35833">MQHIPLNGFQLEQTSFQMKLTALSQSAQSSKEEVLKTTEKKVEISEDVLKMCLYGKIPTDRNITNHLVRLIAHTPTPPAIRLLPSGAYHGRLGAFSTEVIHFMADIGPFPGYKRELNDASSDGRFLWEIFGGDGSLSHYLDGSSAPLNMVWLTMIQCARYDGEQNLEIYQKENQLYFRAIRTIKPDEELLAWYGNSYSTFLGLPSAVQNKISINSLPGCLIQSPNKLRCVVCRRGFNSRSNLRSHMRIHTLEKPFVCQFCQRSFSQSSTLRNHVRLHTGEKPYKCCECPNAYSQLAGLRAHQKSAGHQKPINVTLPE</sequence>